<evidence type="ECO:0000313" key="2">
    <source>
        <dbReference type="EMBL" id="KAK7719401.1"/>
    </source>
</evidence>
<protein>
    <recommendedName>
        <fullName evidence="1">Aminoglycoside phosphotransferase domain-containing protein</fullName>
    </recommendedName>
</protein>
<sequence length="294" mass="33566">MDAGSSTETPMSEQRRAALSWSAEEIENAWKQVPKFKSNGFSVTGFPYPASKPLAYVKFGHPIEWRQAEARNQIFVHDALQKLPPGAKQACHAPEVYRTMKIGHLFFIIMEFVPGKTLAQIMEDSESWESRREEVTDKIYRAIELLLSLPVPRDAKPGPVGGGHIRHPLFKDCEASIEYKSIDMLERHLNKVAAINNENPPIVTLERKLHFYFADFYEGNFIFTDSGDLYLIDFDQAGLLPLSFMAYALADKWPVGFWIKDRLQLPESNIEAMRRASHWFLISFRKIGSCSVPL</sequence>
<evidence type="ECO:0000313" key="3">
    <source>
        <dbReference type="Proteomes" id="UP001430848"/>
    </source>
</evidence>
<gene>
    <name evidence="2" type="ORF">SLS63_010038</name>
</gene>
<dbReference type="SUPFAM" id="SSF56112">
    <property type="entry name" value="Protein kinase-like (PK-like)"/>
    <property type="match status" value="1"/>
</dbReference>
<proteinExistence type="predicted"/>
<comment type="caution">
    <text evidence="2">The sequence shown here is derived from an EMBL/GenBank/DDBJ whole genome shotgun (WGS) entry which is preliminary data.</text>
</comment>
<accession>A0ABR1NXZ2</accession>
<dbReference type="InterPro" id="IPR011009">
    <property type="entry name" value="Kinase-like_dom_sf"/>
</dbReference>
<evidence type="ECO:0000259" key="1">
    <source>
        <dbReference type="Pfam" id="PF01636"/>
    </source>
</evidence>
<feature type="domain" description="Aminoglycoside phosphotransferase" evidence="1">
    <location>
        <begin position="58"/>
        <end position="270"/>
    </location>
</feature>
<dbReference type="Proteomes" id="UP001430848">
    <property type="component" value="Unassembled WGS sequence"/>
</dbReference>
<keyword evidence="3" id="KW-1185">Reference proteome</keyword>
<name>A0ABR1NXZ2_DIAER</name>
<reference evidence="2 3" key="1">
    <citation type="submission" date="2024-02" db="EMBL/GenBank/DDBJ databases">
        <title>De novo assembly and annotation of 12 fungi associated with fruit tree decline syndrome in Ontario, Canada.</title>
        <authorList>
            <person name="Sulman M."/>
            <person name="Ellouze W."/>
            <person name="Ilyukhin E."/>
        </authorList>
    </citation>
    <scope>NUCLEOTIDE SEQUENCE [LARGE SCALE GENOMIC DNA]</scope>
    <source>
        <strain evidence="2 3">M169</strain>
    </source>
</reference>
<dbReference type="Pfam" id="PF01636">
    <property type="entry name" value="APH"/>
    <property type="match status" value="1"/>
</dbReference>
<organism evidence="2 3">
    <name type="scientific">Diaporthe eres</name>
    <name type="common">Phomopsis oblonga</name>
    <dbReference type="NCBI Taxonomy" id="83184"/>
    <lineage>
        <taxon>Eukaryota</taxon>
        <taxon>Fungi</taxon>
        <taxon>Dikarya</taxon>
        <taxon>Ascomycota</taxon>
        <taxon>Pezizomycotina</taxon>
        <taxon>Sordariomycetes</taxon>
        <taxon>Sordariomycetidae</taxon>
        <taxon>Diaporthales</taxon>
        <taxon>Diaporthaceae</taxon>
        <taxon>Diaporthe</taxon>
        <taxon>Diaporthe eres species complex</taxon>
    </lineage>
</organism>
<dbReference type="EMBL" id="JAKNSF020000079">
    <property type="protein sequence ID" value="KAK7719401.1"/>
    <property type="molecule type" value="Genomic_DNA"/>
</dbReference>
<dbReference type="InterPro" id="IPR002575">
    <property type="entry name" value="Aminoglycoside_PTrfase"/>
</dbReference>